<dbReference type="EMBL" id="CP034183">
    <property type="protein sequence ID" value="AZI43802.1"/>
    <property type="molecule type" value="Genomic_DNA"/>
</dbReference>
<dbReference type="InterPro" id="IPR036653">
    <property type="entry name" value="CinA-like_C"/>
</dbReference>
<organism evidence="3 4">
    <name type="scientific">Deinococcus psychrotolerans</name>
    <dbReference type="NCBI Taxonomy" id="2489213"/>
    <lineage>
        <taxon>Bacteria</taxon>
        <taxon>Thermotogati</taxon>
        <taxon>Deinococcota</taxon>
        <taxon>Deinococci</taxon>
        <taxon>Deinococcales</taxon>
        <taxon>Deinococcaceae</taxon>
        <taxon>Deinococcus</taxon>
    </lineage>
</organism>
<dbReference type="Proteomes" id="UP000276417">
    <property type="component" value="Chromosome 1"/>
</dbReference>
<proteinExistence type="inferred from homology"/>
<evidence type="ECO:0000313" key="4">
    <source>
        <dbReference type="Proteomes" id="UP000276417"/>
    </source>
</evidence>
<dbReference type="PANTHER" id="PTHR13939:SF0">
    <property type="entry name" value="NMN AMIDOHYDROLASE-LIKE PROTEIN YFAY"/>
    <property type="match status" value="1"/>
</dbReference>
<comment type="similarity">
    <text evidence="1">Belongs to the CinA family.</text>
</comment>
<dbReference type="KEGG" id="dph:EHF33_05570"/>
<dbReference type="PANTHER" id="PTHR13939">
    <property type="entry name" value="NICOTINAMIDE-NUCLEOTIDE AMIDOHYDROLASE PNCC"/>
    <property type="match status" value="1"/>
</dbReference>
<reference evidence="3 4" key="1">
    <citation type="submission" date="2018-11" db="EMBL/GenBank/DDBJ databases">
        <title>Deinococcus shelandsis sp. nov., isolated from South Shetland Islands soil of Antarctica.</title>
        <authorList>
            <person name="Tian J."/>
        </authorList>
    </citation>
    <scope>NUCLEOTIDE SEQUENCE [LARGE SCALE GENOMIC DNA]</scope>
    <source>
        <strain evidence="3 4">S14-83T</strain>
    </source>
</reference>
<feature type="domain" description="MoaB/Mog" evidence="2">
    <location>
        <begin position="1"/>
        <end position="172"/>
    </location>
</feature>
<sequence length="422" mass="44012">MSVGTELLLGEIVDTNAAFVARELSLRGVTLQRKATVGDNLERISGLIRESLSRADLVILGGGLGPTDDDLTREGIAAVARETPAEDRELLAWLSGLFTSRGRTMAPINRKQAWLIPSASALPNPLGTAPGWFVTLPDGHEFAGKRIAALPGPPREMNRMFREELLPRLNLPAWAFYAVTLHTSGIGESDVATHLGDLTKIANPSVATYARKTGTDVRVAASAKSAEEARQLAEPVLEQARTALGRYIWAEEKTGDAPATLAGAVIKLLAGRSLGLVEAGSGGTLALQFAGAAALKGAAISDDHATLLTLGLTPITLSRDGVCSEVAALELAHGARERFGTGVGLSVCAAAEGEQQGQVAIAIVGEGLERVASVNWPGDAGQVRERAASTALNLAFRALSAAEADQTQAGQTQVNQTQAGQR</sequence>
<dbReference type="OrthoDB" id="9801454at2"/>
<dbReference type="SMART" id="SM00852">
    <property type="entry name" value="MoCF_biosynth"/>
    <property type="match status" value="1"/>
</dbReference>
<protein>
    <recommendedName>
        <fullName evidence="1">CinA-like protein</fullName>
    </recommendedName>
</protein>
<dbReference type="SUPFAM" id="SSF142433">
    <property type="entry name" value="CinA-like"/>
    <property type="match status" value="1"/>
</dbReference>
<dbReference type="InterPro" id="IPR036425">
    <property type="entry name" value="MoaB/Mog-like_dom_sf"/>
</dbReference>
<dbReference type="Gene3D" id="3.30.70.2860">
    <property type="match status" value="1"/>
</dbReference>
<dbReference type="InterPro" id="IPR008136">
    <property type="entry name" value="CinA_C"/>
</dbReference>
<dbReference type="InterPro" id="IPR001453">
    <property type="entry name" value="MoaB/Mog_dom"/>
</dbReference>
<dbReference type="Gene3D" id="3.90.950.20">
    <property type="entry name" value="CinA-like"/>
    <property type="match status" value="1"/>
</dbReference>
<dbReference type="Pfam" id="PF18146">
    <property type="entry name" value="CinA_KH"/>
    <property type="match status" value="1"/>
</dbReference>
<accession>A0A3G8YER0</accession>
<dbReference type="Pfam" id="PF00994">
    <property type="entry name" value="MoCF_biosynth"/>
    <property type="match status" value="1"/>
</dbReference>
<evidence type="ECO:0000313" key="3">
    <source>
        <dbReference type="EMBL" id="AZI43802.1"/>
    </source>
</evidence>
<dbReference type="CDD" id="cd00885">
    <property type="entry name" value="cinA"/>
    <property type="match status" value="1"/>
</dbReference>
<evidence type="ECO:0000256" key="1">
    <source>
        <dbReference type="HAMAP-Rule" id="MF_00226"/>
    </source>
</evidence>
<dbReference type="InterPro" id="IPR008135">
    <property type="entry name" value="Competence-induced_CinA"/>
</dbReference>
<dbReference type="InterPro" id="IPR041424">
    <property type="entry name" value="CinA_KH"/>
</dbReference>
<dbReference type="InterPro" id="IPR050101">
    <property type="entry name" value="CinA"/>
</dbReference>
<gene>
    <name evidence="3" type="ORF">EHF33_05570</name>
</gene>
<dbReference type="AlphaFoldDB" id="A0A3G8YER0"/>
<dbReference type="HAMAP" id="MF_00226_B">
    <property type="entry name" value="CinA_B"/>
    <property type="match status" value="1"/>
</dbReference>
<keyword evidence="4" id="KW-1185">Reference proteome</keyword>
<dbReference type="SUPFAM" id="SSF53218">
    <property type="entry name" value="Molybdenum cofactor biosynthesis proteins"/>
    <property type="match status" value="1"/>
</dbReference>
<dbReference type="Gene3D" id="3.40.980.10">
    <property type="entry name" value="MoaB/Mog-like domain"/>
    <property type="match status" value="1"/>
</dbReference>
<name>A0A3G8YER0_9DEIO</name>
<dbReference type="Pfam" id="PF02464">
    <property type="entry name" value="CinA"/>
    <property type="match status" value="1"/>
</dbReference>
<dbReference type="PIRSF" id="PIRSF006728">
    <property type="entry name" value="CinA"/>
    <property type="match status" value="1"/>
</dbReference>
<evidence type="ECO:0000259" key="2">
    <source>
        <dbReference type="SMART" id="SM00852"/>
    </source>
</evidence>